<dbReference type="PANTHER" id="PTHR34202:SF1">
    <property type="entry name" value="UPF0548 PROTEIN"/>
    <property type="match status" value="1"/>
</dbReference>
<accession>L8H384</accession>
<dbReference type="OrthoDB" id="46304at2759"/>
<dbReference type="OMA" id="CVKEFFP"/>
<dbReference type="TCDB" id="1.B.77.1.3">
    <property type="family name" value="the chloroplast outer membrane porin (oep23) family"/>
</dbReference>
<evidence type="ECO:0000313" key="2">
    <source>
        <dbReference type="EMBL" id="ELR18881.1"/>
    </source>
</evidence>
<dbReference type="Proteomes" id="UP000011083">
    <property type="component" value="Unassembled WGS sequence"/>
</dbReference>
<name>L8H384_ACACF</name>
<dbReference type="GeneID" id="14919681"/>
<dbReference type="PANTHER" id="PTHR34202">
    <property type="entry name" value="UPF0548 PROTEIN"/>
    <property type="match status" value="1"/>
</dbReference>
<sequence>MLFWRRPEVAEIEEVLRSEGQKGFTHEGHVRMTRDVRSRAELEAALRAQGEAGHIFDVDQLRVQLGSGRECFDKAKQAMRAWKMFDAMGWRDREGETLGTLILNMGFYSLAACRIVYTIDEGPAAAQGTTATTHANPDGSPSGEFLVDEWGVERFGFAYGTLPCHLVAGEERFQIEWDKTDDTVWYEVLSFSKPQHWMAKVGYPVARWFQDQYHQETALAMQLAIQDEDEQQDV</sequence>
<dbReference type="KEGG" id="acan:ACA1_037150"/>
<dbReference type="InterPro" id="IPR018960">
    <property type="entry name" value="DUF1990"/>
</dbReference>
<dbReference type="AlphaFoldDB" id="L8H384"/>
<dbReference type="EMBL" id="KB007940">
    <property type="protein sequence ID" value="ELR18881.1"/>
    <property type="molecule type" value="Genomic_DNA"/>
</dbReference>
<dbReference type="Pfam" id="PF09348">
    <property type="entry name" value="DUF1990"/>
    <property type="match status" value="1"/>
</dbReference>
<keyword evidence="3" id="KW-1185">Reference proteome</keyword>
<proteinExistence type="predicted"/>
<organism evidence="2 3">
    <name type="scientific">Acanthamoeba castellanii (strain ATCC 30010 / Neff)</name>
    <dbReference type="NCBI Taxonomy" id="1257118"/>
    <lineage>
        <taxon>Eukaryota</taxon>
        <taxon>Amoebozoa</taxon>
        <taxon>Discosea</taxon>
        <taxon>Longamoebia</taxon>
        <taxon>Centramoebida</taxon>
        <taxon>Acanthamoebidae</taxon>
        <taxon>Acanthamoeba</taxon>
    </lineage>
</organism>
<gene>
    <name evidence="2" type="ORF">ACA1_037150</name>
</gene>
<evidence type="ECO:0000259" key="1">
    <source>
        <dbReference type="Pfam" id="PF09348"/>
    </source>
</evidence>
<evidence type="ECO:0000313" key="3">
    <source>
        <dbReference type="Proteomes" id="UP000011083"/>
    </source>
</evidence>
<dbReference type="RefSeq" id="XP_004340940.1">
    <property type="nucleotide sequence ID" value="XM_004340892.1"/>
</dbReference>
<dbReference type="VEuPathDB" id="AmoebaDB:ACA1_037150"/>
<feature type="domain" description="DUF1990" evidence="1">
    <location>
        <begin position="50"/>
        <end position="217"/>
    </location>
</feature>
<reference evidence="2 3" key="1">
    <citation type="journal article" date="2013" name="Genome Biol.">
        <title>Genome of Acanthamoeba castellanii highlights extensive lateral gene transfer and early evolution of tyrosine kinase signaling.</title>
        <authorList>
            <person name="Clarke M."/>
            <person name="Lohan A.J."/>
            <person name="Liu B."/>
            <person name="Lagkouvardos I."/>
            <person name="Roy S."/>
            <person name="Zafar N."/>
            <person name="Bertelli C."/>
            <person name="Schilde C."/>
            <person name="Kianianmomeni A."/>
            <person name="Burglin T.R."/>
            <person name="Frech C."/>
            <person name="Turcotte B."/>
            <person name="Kopec K.O."/>
            <person name="Synnott J.M."/>
            <person name="Choo C."/>
            <person name="Paponov I."/>
            <person name="Finkler A."/>
            <person name="Soon Heng Tan C."/>
            <person name="Hutchins A.P."/>
            <person name="Weinmeier T."/>
            <person name="Rattei T."/>
            <person name="Chu J.S."/>
            <person name="Gimenez G."/>
            <person name="Irimia M."/>
            <person name="Rigden D.J."/>
            <person name="Fitzpatrick D.A."/>
            <person name="Lorenzo-Morales J."/>
            <person name="Bateman A."/>
            <person name="Chiu C.H."/>
            <person name="Tang P."/>
            <person name="Hegemann P."/>
            <person name="Fromm H."/>
            <person name="Raoult D."/>
            <person name="Greub G."/>
            <person name="Miranda-Saavedra D."/>
            <person name="Chen N."/>
            <person name="Nash P."/>
            <person name="Ginger M.L."/>
            <person name="Horn M."/>
            <person name="Schaap P."/>
            <person name="Caler L."/>
            <person name="Loftus B."/>
        </authorList>
    </citation>
    <scope>NUCLEOTIDE SEQUENCE [LARGE SCALE GENOMIC DNA]</scope>
    <source>
        <strain evidence="2 3">Neff</strain>
    </source>
</reference>
<protein>
    <submittedName>
        <fullName evidence="2">Oryza sativa (Japonica cultivar-group) family protein, putative</fullName>
    </submittedName>
</protein>